<keyword evidence="1" id="KW-0411">Iron-sulfur</keyword>
<gene>
    <name evidence="8" type="ORF">UFOPK1906_01706</name>
    <name evidence="7" type="ORF">UFOPK3331_02227</name>
</gene>
<dbReference type="InterPro" id="IPR004453">
    <property type="entry name" value="QueG"/>
</dbReference>
<keyword evidence="1" id="KW-0004">4Fe-4S</keyword>
<name>A0A6J6A6U2_9ZZZZ</name>
<dbReference type="GO" id="GO:0051539">
    <property type="term" value="F:4 iron, 4 sulfur cluster binding"/>
    <property type="evidence" value="ECO:0007669"/>
    <property type="project" value="UniProtKB-KW"/>
</dbReference>
<evidence type="ECO:0000256" key="4">
    <source>
        <dbReference type="ARBA" id="ARBA00022785"/>
    </source>
</evidence>
<dbReference type="AlphaFoldDB" id="A0A6J6A6U2"/>
<dbReference type="Gene3D" id="3.30.70.20">
    <property type="match status" value="1"/>
</dbReference>
<dbReference type="Pfam" id="PF08331">
    <property type="entry name" value="QueG_DUF1730"/>
    <property type="match status" value="1"/>
</dbReference>
<dbReference type="SUPFAM" id="SSF54862">
    <property type="entry name" value="4Fe-4S ferredoxins"/>
    <property type="match status" value="1"/>
</dbReference>
<protein>
    <submittedName>
        <fullName evidence="7">Unannotated protein</fullName>
    </submittedName>
</protein>
<keyword evidence="1" id="KW-0479">Metal-binding</keyword>
<evidence type="ECO:0000256" key="5">
    <source>
        <dbReference type="ARBA" id="ARBA00023002"/>
    </source>
</evidence>
<keyword evidence="1" id="KW-0408">Iron</keyword>
<evidence type="ECO:0000259" key="6">
    <source>
        <dbReference type="PROSITE" id="PS51379"/>
    </source>
</evidence>
<evidence type="ECO:0000256" key="2">
    <source>
        <dbReference type="ARBA" id="ARBA00022490"/>
    </source>
</evidence>
<feature type="domain" description="4Fe-4S ferredoxin-type" evidence="6">
    <location>
        <begin position="176"/>
        <end position="205"/>
    </location>
</feature>
<dbReference type="GO" id="GO:0008616">
    <property type="term" value="P:tRNA queuosine(34) biosynthetic process"/>
    <property type="evidence" value="ECO:0007669"/>
    <property type="project" value="UniProtKB-KW"/>
</dbReference>
<dbReference type="PANTHER" id="PTHR30002:SF4">
    <property type="entry name" value="EPOXYQUEUOSINE REDUCTASE"/>
    <property type="match status" value="1"/>
</dbReference>
<organism evidence="7">
    <name type="scientific">freshwater metagenome</name>
    <dbReference type="NCBI Taxonomy" id="449393"/>
    <lineage>
        <taxon>unclassified sequences</taxon>
        <taxon>metagenomes</taxon>
        <taxon>ecological metagenomes</taxon>
    </lineage>
</organism>
<keyword evidence="2" id="KW-0963">Cytoplasm</keyword>
<keyword evidence="5" id="KW-0560">Oxidoreductase</keyword>
<dbReference type="PANTHER" id="PTHR30002">
    <property type="entry name" value="EPOXYQUEUOSINE REDUCTASE"/>
    <property type="match status" value="1"/>
</dbReference>
<evidence type="ECO:0000313" key="8">
    <source>
        <dbReference type="EMBL" id="CAB4634808.1"/>
    </source>
</evidence>
<dbReference type="EMBL" id="CAESAL010000176">
    <property type="protein sequence ID" value="CAB4347443.1"/>
    <property type="molecule type" value="Genomic_DNA"/>
</dbReference>
<dbReference type="GO" id="GO:0052693">
    <property type="term" value="F:epoxyqueuosine reductase activity"/>
    <property type="evidence" value="ECO:0007669"/>
    <property type="project" value="TreeGrafter"/>
</dbReference>
<dbReference type="PROSITE" id="PS51379">
    <property type="entry name" value="4FE4S_FER_2"/>
    <property type="match status" value="1"/>
</dbReference>
<keyword evidence="3" id="KW-0819">tRNA processing</keyword>
<dbReference type="InterPro" id="IPR013542">
    <property type="entry name" value="QueG_DUF1730"/>
</dbReference>
<proteinExistence type="predicted"/>
<dbReference type="EMBL" id="CAEZVC010000146">
    <property type="protein sequence ID" value="CAB4634808.1"/>
    <property type="molecule type" value="Genomic_DNA"/>
</dbReference>
<keyword evidence="4" id="KW-0671">Queuosine biosynthesis</keyword>
<evidence type="ECO:0000256" key="3">
    <source>
        <dbReference type="ARBA" id="ARBA00022694"/>
    </source>
</evidence>
<reference evidence="7" key="1">
    <citation type="submission" date="2020-05" db="EMBL/GenBank/DDBJ databases">
        <authorList>
            <person name="Chiriac C."/>
            <person name="Salcher M."/>
            <person name="Ghai R."/>
            <person name="Kavagutti S V."/>
        </authorList>
    </citation>
    <scope>NUCLEOTIDE SEQUENCE</scope>
</reference>
<dbReference type="NCBIfam" id="TIGR00276">
    <property type="entry name" value="tRNA epoxyqueuosine(34) reductase QueG"/>
    <property type="match status" value="1"/>
</dbReference>
<evidence type="ECO:0000313" key="7">
    <source>
        <dbReference type="EMBL" id="CAB4347443.1"/>
    </source>
</evidence>
<evidence type="ECO:0000256" key="1">
    <source>
        <dbReference type="ARBA" id="ARBA00022485"/>
    </source>
</evidence>
<dbReference type="InterPro" id="IPR017896">
    <property type="entry name" value="4Fe4S_Fe-S-bd"/>
</dbReference>
<dbReference type="Pfam" id="PF13484">
    <property type="entry name" value="Fer4_16"/>
    <property type="match status" value="1"/>
</dbReference>
<sequence length="347" mass="37496">MNPSALIDELNEAATAAGLVALGIAAVEPFEDTREALESRKAAGLHGGMAFTYRDPQRSTDPARILEGARSLVVGAWPYAAGPVGEPQFEGPAGRVARYAVSDHYAALRSALEAVAQKLEAAGYRTRVVLDDNALVDRAAAQRAGLGWFGHNANLLVPGYGSWVVLGSIITDAVLAPSEVVPDGCGPCRRCLDGCPTGAIIAPGVVDARRCLAWLVQAEGSFPIDFREALGDRVYGCDDCQEVCPPARRSPQASQSVDTDTAWVELLWMLNATDEELITKLGRWYIPRRDPRYLRRNALLALGNSADPADTEVRSILRRFVSSEDEMLSEHAQWALERLDVRAQVTS</sequence>
<accession>A0A6J6A6U2</accession>